<sequence>MEKGRVSKRRGQSPDGSRAAGRRGALACVNGVEVPWLWTARWIGYDGTGIGQGLPIPVTEAEPMVVAGDTVRAEPLPHDRHVRGRKDAKQWLNPCDLRRC</sequence>
<reference evidence="2 3" key="1">
    <citation type="submission" date="2021-02" db="EMBL/GenBank/DDBJ databases">
        <authorList>
            <person name="Han P."/>
        </authorList>
    </citation>
    <scope>NUCLEOTIDE SEQUENCE [LARGE SCALE GENOMIC DNA]</scope>
    <source>
        <strain evidence="2">Candidatus Nitrospira sp. ZN2</strain>
    </source>
</reference>
<dbReference type="EMBL" id="CAJNBJ010000016">
    <property type="protein sequence ID" value="CAE6752911.1"/>
    <property type="molecule type" value="Genomic_DNA"/>
</dbReference>
<evidence type="ECO:0000313" key="3">
    <source>
        <dbReference type="Proteomes" id="UP000675880"/>
    </source>
</evidence>
<evidence type="ECO:0000256" key="1">
    <source>
        <dbReference type="SAM" id="MobiDB-lite"/>
    </source>
</evidence>
<name>A0ABM8RHG7_9BACT</name>
<proteinExistence type="predicted"/>
<comment type="caution">
    <text evidence="2">The sequence shown here is derived from an EMBL/GenBank/DDBJ whole genome shotgun (WGS) entry which is preliminary data.</text>
</comment>
<protein>
    <submittedName>
        <fullName evidence="2">Uncharacterized protein</fullName>
    </submittedName>
</protein>
<feature type="region of interest" description="Disordered" evidence="1">
    <location>
        <begin position="1"/>
        <end position="24"/>
    </location>
</feature>
<feature type="compositionally biased region" description="Basic residues" evidence="1">
    <location>
        <begin position="1"/>
        <end position="11"/>
    </location>
</feature>
<gene>
    <name evidence="2" type="ORF">NSPZN2_30260</name>
</gene>
<evidence type="ECO:0000313" key="2">
    <source>
        <dbReference type="EMBL" id="CAE6752911.1"/>
    </source>
</evidence>
<organism evidence="2 3">
    <name type="scientific">Nitrospira defluvii</name>
    <dbReference type="NCBI Taxonomy" id="330214"/>
    <lineage>
        <taxon>Bacteria</taxon>
        <taxon>Pseudomonadati</taxon>
        <taxon>Nitrospirota</taxon>
        <taxon>Nitrospiria</taxon>
        <taxon>Nitrospirales</taxon>
        <taxon>Nitrospiraceae</taxon>
        <taxon>Nitrospira</taxon>
    </lineage>
</organism>
<accession>A0ABM8RHG7</accession>
<dbReference type="Proteomes" id="UP000675880">
    <property type="component" value="Unassembled WGS sequence"/>
</dbReference>
<keyword evidence="3" id="KW-1185">Reference proteome</keyword>